<gene>
    <name evidence="1" type="ORF">GGQ90_003820</name>
</gene>
<keyword evidence="2" id="KW-1185">Reference proteome</keyword>
<evidence type="ECO:0000313" key="1">
    <source>
        <dbReference type="EMBL" id="MBB4150021.1"/>
    </source>
</evidence>
<sequence>MTMTVRSMLSRPEQATLNLEDARDLRTAGHSYAQIRQKLGLTASQIALIRRTLKRAKAAQTRMRKNRPDATVRDLSIGQSILPPDLRKRLNAAGFHTLGDLEQRLADPDLPGLETLPAIGPYRVQLIKRMLAHFGLLPETNDLKAAIEELFPELGDDGETSLIPVP</sequence>
<proteinExistence type="predicted"/>
<accession>A0A7W6LTF2</accession>
<organism evidence="1 2">
    <name type="scientific">Sphingobium scionense</name>
    <dbReference type="NCBI Taxonomy" id="1404341"/>
    <lineage>
        <taxon>Bacteria</taxon>
        <taxon>Pseudomonadati</taxon>
        <taxon>Pseudomonadota</taxon>
        <taxon>Alphaproteobacteria</taxon>
        <taxon>Sphingomonadales</taxon>
        <taxon>Sphingomonadaceae</taxon>
        <taxon>Sphingobium</taxon>
    </lineage>
</organism>
<dbReference type="Proteomes" id="UP000590524">
    <property type="component" value="Unassembled WGS sequence"/>
</dbReference>
<dbReference type="RefSeq" id="WP_223178333.1">
    <property type="nucleotide sequence ID" value="NZ_JACIEU010000016.1"/>
</dbReference>
<protein>
    <submittedName>
        <fullName evidence="1">Uncharacterized protein</fullName>
    </submittedName>
</protein>
<dbReference type="AlphaFoldDB" id="A0A7W6LTF2"/>
<evidence type="ECO:0000313" key="2">
    <source>
        <dbReference type="Proteomes" id="UP000590524"/>
    </source>
</evidence>
<name>A0A7W6LTF2_9SPHN</name>
<reference evidence="1 2" key="1">
    <citation type="submission" date="2020-08" db="EMBL/GenBank/DDBJ databases">
        <title>Genomic Encyclopedia of Type Strains, Phase IV (KMG-IV): sequencing the most valuable type-strain genomes for metagenomic binning, comparative biology and taxonomic classification.</title>
        <authorList>
            <person name="Goeker M."/>
        </authorList>
    </citation>
    <scope>NUCLEOTIDE SEQUENCE [LARGE SCALE GENOMIC DNA]</scope>
    <source>
        <strain evidence="1 2">DSM 19371</strain>
    </source>
</reference>
<comment type="caution">
    <text evidence="1">The sequence shown here is derived from an EMBL/GenBank/DDBJ whole genome shotgun (WGS) entry which is preliminary data.</text>
</comment>
<dbReference type="EMBL" id="JACIEU010000016">
    <property type="protein sequence ID" value="MBB4150021.1"/>
    <property type="molecule type" value="Genomic_DNA"/>
</dbReference>